<evidence type="ECO:0008006" key="4">
    <source>
        <dbReference type="Google" id="ProtNLM"/>
    </source>
</evidence>
<accession>A0A4V1IX96</accession>
<evidence type="ECO:0000313" key="2">
    <source>
        <dbReference type="EMBL" id="RKP10289.1"/>
    </source>
</evidence>
<keyword evidence="1" id="KW-0472">Membrane</keyword>
<dbReference type="OrthoDB" id="5511466at2759"/>
<organism evidence="2 3">
    <name type="scientific">Thamnocephalis sphaerospora</name>
    <dbReference type="NCBI Taxonomy" id="78915"/>
    <lineage>
        <taxon>Eukaryota</taxon>
        <taxon>Fungi</taxon>
        <taxon>Fungi incertae sedis</taxon>
        <taxon>Zoopagomycota</taxon>
        <taxon>Zoopagomycotina</taxon>
        <taxon>Zoopagomycetes</taxon>
        <taxon>Zoopagales</taxon>
        <taxon>Sigmoideomycetaceae</taxon>
        <taxon>Thamnocephalis</taxon>
    </lineage>
</organism>
<feature type="transmembrane region" description="Helical" evidence="1">
    <location>
        <begin position="95"/>
        <end position="115"/>
    </location>
</feature>
<name>A0A4V1IX96_9FUNG</name>
<protein>
    <recommendedName>
        <fullName evidence="4">Transmembrane protein</fullName>
    </recommendedName>
</protein>
<proteinExistence type="predicted"/>
<dbReference type="PANTHER" id="PTHR34205:SF2">
    <property type="entry name" value="DUF962 DOMAIN-CONTAINING PROTEIN"/>
    <property type="match status" value="1"/>
</dbReference>
<dbReference type="InterPro" id="IPR009305">
    <property type="entry name" value="Mpo1-like"/>
</dbReference>
<keyword evidence="3" id="KW-1185">Reference proteome</keyword>
<sequence length="147" mass="17020">MANQERLHYPHVVNPHYTPQVLSPTGYRSFADFYPFYLGEHRHTVNRRLHLLGKYTRYKTLTDNDDMHLACTSARTGTGIALTLLLYYYATSRVFLMPLAFLPGYALAWAGHFLFEKNRPATFKHPFYSLLGDLRLFYEVASGLRAP</sequence>
<dbReference type="Proteomes" id="UP000271241">
    <property type="component" value="Unassembled WGS sequence"/>
</dbReference>
<dbReference type="Pfam" id="PF06127">
    <property type="entry name" value="Mpo1-like"/>
    <property type="match status" value="2"/>
</dbReference>
<feature type="transmembrane region" description="Helical" evidence="1">
    <location>
        <begin position="67"/>
        <end position="89"/>
    </location>
</feature>
<dbReference type="AlphaFoldDB" id="A0A4V1IX96"/>
<evidence type="ECO:0000313" key="3">
    <source>
        <dbReference type="Proteomes" id="UP000271241"/>
    </source>
</evidence>
<evidence type="ECO:0000256" key="1">
    <source>
        <dbReference type="SAM" id="Phobius"/>
    </source>
</evidence>
<reference evidence="3" key="1">
    <citation type="journal article" date="2018" name="Nat. Microbiol.">
        <title>Leveraging single-cell genomics to expand the fungal tree of life.</title>
        <authorList>
            <person name="Ahrendt S.R."/>
            <person name="Quandt C.A."/>
            <person name="Ciobanu D."/>
            <person name="Clum A."/>
            <person name="Salamov A."/>
            <person name="Andreopoulos B."/>
            <person name="Cheng J.F."/>
            <person name="Woyke T."/>
            <person name="Pelin A."/>
            <person name="Henrissat B."/>
            <person name="Reynolds N.K."/>
            <person name="Benny G.L."/>
            <person name="Smith M.E."/>
            <person name="James T.Y."/>
            <person name="Grigoriev I.V."/>
        </authorList>
    </citation>
    <scope>NUCLEOTIDE SEQUENCE [LARGE SCALE GENOMIC DNA]</scope>
    <source>
        <strain evidence="3">RSA 1356</strain>
    </source>
</reference>
<gene>
    <name evidence="2" type="ORF">THASP1DRAFT_13030</name>
</gene>
<dbReference type="EMBL" id="KZ992460">
    <property type="protein sequence ID" value="RKP10289.1"/>
    <property type="molecule type" value="Genomic_DNA"/>
</dbReference>
<keyword evidence="1" id="KW-0812">Transmembrane</keyword>
<keyword evidence="1" id="KW-1133">Transmembrane helix</keyword>
<dbReference type="PANTHER" id="PTHR34205">
    <property type="entry name" value="TRANSMEMBRANE PROTEIN"/>
    <property type="match status" value="1"/>
</dbReference>